<feature type="compositionally biased region" description="Acidic residues" evidence="1">
    <location>
        <begin position="238"/>
        <end position="248"/>
    </location>
</feature>
<accession>A0ABV8WT94</accession>
<gene>
    <name evidence="4" type="ORF">ACFOY7_08435</name>
</gene>
<evidence type="ECO:0000256" key="2">
    <source>
        <dbReference type="SAM" id="Phobius"/>
    </source>
</evidence>
<evidence type="ECO:0000256" key="1">
    <source>
        <dbReference type="SAM" id="MobiDB-lite"/>
    </source>
</evidence>
<organism evidence="4 5">
    <name type="scientific">Gracilibacillus xinjiangensis</name>
    <dbReference type="NCBI Taxonomy" id="1193282"/>
    <lineage>
        <taxon>Bacteria</taxon>
        <taxon>Bacillati</taxon>
        <taxon>Bacillota</taxon>
        <taxon>Bacilli</taxon>
        <taxon>Bacillales</taxon>
        <taxon>Bacillaceae</taxon>
        <taxon>Gracilibacillus</taxon>
    </lineage>
</organism>
<reference evidence="5" key="1">
    <citation type="journal article" date="2019" name="Int. J. Syst. Evol. Microbiol.">
        <title>The Global Catalogue of Microorganisms (GCM) 10K type strain sequencing project: providing services to taxonomists for standard genome sequencing and annotation.</title>
        <authorList>
            <consortium name="The Broad Institute Genomics Platform"/>
            <consortium name="The Broad Institute Genome Sequencing Center for Infectious Disease"/>
            <person name="Wu L."/>
            <person name="Ma J."/>
        </authorList>
    </citation>
    <scope>NUCLEOTIDE SEQUENCE [LARGE SCALE GENOMIC DNA]</scope>
    <source>
        <strain evidence="5">CCUG 37865</strain>
    </source>
</reference>
<feature type="region of interest" description="Disordered" evidence="1">
    <location>
        <begin position="201"/>
        <end position="248"/>
    </location>
</feature>
<dbReference type="EMBL" id="JBHSDT010000004">
    <property type="protein sequence ID" value="MFC4403101.1"/>
    <property type="molecule type" value="Genomic_DNA"/>
</dbReference>
<sequence>MFESKRRALIFITLSFILAILAGLLFYNNLNELNADLGEMSEVFVVEQNINSRERISADQITTIEIPNRYVTDAHVLSMEQIEGQVSIIPLKEGDFITQNILRPFTELTDEGNRLVELLEDNSKVFFDDELQHLDRVDIVVSQSFNEEPVTEIFMSDVLVQKVISSDNGEGVALEVSRQQAPELIHMQHYADNIHILKSTNGKSEMAEDEGNTKEDIEEVTEEVTKETEVTEEVTKETEEESSQSDGE</sequence>
<dbReference type="Gene3D" id="3.90.1210.10">
    <property type="entry name" value="Antifreeze-like/N-acetylneuraminic acid synthase C-terminal domain"/>
    <property type="match status" value="1"/>
</dbReference>
<protein>
    <submittedName>
        <fullName evidence="4">Flp pilus assembly protein CpaB</fullName>
    </submittedName>
</protein>
<comment type="caution">
    <text evidence="4">The sequence shown here is derived from an EMBL/GenBank/DDBJ whole genome shotgun (WGS) entry which is preliminary data.</text>
</comment>
<evidence type="ECO:0000259" key="3">
    <source>
        <dbReference type="Pfam" id="PF08666"/>
    </source>
</evidence>
<keyword evidence="5" id="KW-1185">Reference proteome</keyword>
<evidence type="ECO:0000313" key="5">
    <source>
        <dbReference type="Proteomes" id="UP001595882"/>
    </source>
</evidence>
<name>A0ABV8WT94_9BACI</name>
<proteinExistence type="predicted"/>
<feature type="compositionally biased region" description="Basic and acidic residues" evidence="1">
    <location>
        <begin position="223"/>
        <end position="237"/>
    </location>
</feature>
<keyword evidence="2" id="KW-0472">Membrane</keyword>
<dbReference type="RefSeq" id="WP_390251319.1">
    <property type="nucleotide sequence ID" value="NZ_JBHSDT010000004.1"/>
</dbReference>
<dbReference type="InterPro" id="IPR013974">
    <property type="entry name" value="SAF"/>
</dbReference>
<keyword evidence="2" id="KW-1133">Transmembrane helix</keyword>
<feature type="transmembrane region" description="Helical" evidence="2">
    <location>
        <begin position="7"/>
        <end position="27"/>
    </location>
</feature>
<dbReference type="Pfam" id="PF08666">
    <property type="entry name" value="SAF"/>
    <property type="match status" value="1"/>
</dbReference>
<keyword evidence="2" id="KW-0812">Transmembrane</keyword>
<dbReference type="Proteomes" id="UP001595882">
    <property type="component" value="Unassembled WGS sequence"/>
</dbReference>
<feature type="domain" description="SAF" evidence="3">
    <location>
        <begin position="43"/>
        <end position="100"/>
    </location>
</feature>
<dbReference type="CDD" id="cd11614">
    <property type="entry name" value="SAF_CpaB_FlgA_like"/>
    <property type="match status" value="1"/>
</dbReference>
<evidence type="ECO:0000313" key="4">
    <source>
        <dbReference type="EMBL" id="MFC4403101.1"/>
    </source>
</evidence>